<dbReference type="EMBL" id="ADBV01002383">
    <property type="protein sequence ID" value="EJW83172.1"/>
    <property type="molecule type" value="Genomic_DNA"/>
</dbReference>
<accession>J9F145</accession>
<proteinExistence type="predicted"/>
<organism evidence="1 2">
    <name type="scientific">Wuchereria bancrofti</name>
    <dbReference type="NCBI Taxonomy" id="6293"/>
    <lineage>
        <taxon>Eukaryota</taxon>
        <taxon>Metazoa</taxon>
        <taxon>Ecdysozoa</taxon>
        <taxon>Nematoda</taxon>
        <taxon>Chromadorea</taxon>
        <taxon>Rhabditida</taxon>
        <taxon>Spirurina</taxon>
        <taxon>Spiruromorpha</taxon>
        <taxon>Filarioidea</taxon>
        <taxon>Onchocercidae</taxon>
        <taxon>Wuchereria</taxon>
    </lineage>
</organism>
<protein>
    <submittedName>
        <fullName evidence="1">Uncharacterized protein</fullName>
    </submittedName>
</protein>
<dbReference type="AlphaFoldDB" id="J9F145"/>
<evidence type="ECO:0000313" key="1">
    <source>
        <dbReference type="EMBL" id="EJW83172.1"/>
    </source>
</evidence>
<reference evidence="2" key="1">
    <citation type="submission" date="2012-08" db="EMBL/GenBank/DDBJ databases">
        <title>The Genome Sequence of Wuchereria bancrofti.</title>
        <authorList>
            <person name="Nutman T.B."/>
            <person name="Fink D.L."/>
            <person name="Russ C."/>
            <person name="Young S."/>
            <person name="Zeng Q."/>
            <person name="Koehrsen M."/>
            <person name="Alvarado L."/>
            <person name="Berlin A."/>
            <person name="Chapman S.B."/>
            <person name="Chen Z."/>
            <person name="Freedman E."/>
            <person name="Gellesch M."/>
            <person name="Goldberg J."/>
            <person name="Griggs A."/>
            <person name="Gujja S."/>
            <person name="Heilman E.R."/>
            <person name="Heiman D."/>
            <person name="Hepburn T."/>
            <person name="Howarth C."/>
            <person name="Jen D."/>
            <person name="Larson L."/>
            <person name="Lewis B."/>
            <person name="Mehta T."/>
            <person name="Park D."/>
            <person name="Pearson M."/>
            <person name="Roberts A."/>
            <person name="Saif S."/>
            <person name="Shea T."/>
            <person name="Shenoy N."/>
            <person name="Sisk P."/>
            <person name="Stolte C."/>
            <person name="Sykes S."/>
            <person name="Walk T."/>
            <person name="White J."/>
            <person name="Yandava C."/>
            <person name="Haas B."/>
            <person name="Henn M.R."/>
            <person name="Nusbaum C."/>
            <person name="Birren B."/>
        </authorList>
    </citation>
    <scope>NUCLEOTIDE SEQUENCE [LARGE SCALE GENOMIC DNA]</scope>
    <source>
        <strain evidence="2">NA</strain>
    </source>
</reference>
<comment type="caution">
    <text evidence="1">The sequence shown here is derived from an EMBL/GenBank/DDBJ whole genome shotgun (WGS) entry which is preliminary data.</text>
</comment>
<dbReference type="Proteomes" id="UP000004810">
    <property type="component" value="Unassembled WGS sequence"/>
</dbReference>
<evidence type="ECO:0000313" key="2">
    <source>
        <dbReference type="Proteomes" id="UP000004810"/>
    </source>
</evidence>
<sequence length="103" mass="12008">MTEGVGRYAIRRHHQVSPCTMCPDPYLMVITNECQNETFDAEKQMWKLIPENRKFLSEKHKVNETVGRGVEEERGGVYVEGEREREKACTELVTDVLQKYTTQ</sequence>
<name>J9F145_WUCBA</name>
<gene>
    <name evidence="1" type="ORF">WUBG_05919</name>
</gene>